<dbReference type="PRINTS" id="PR01217">
    <property type="entry name" value="PRICHEXTENSN"/>
</dbReference>
<feature type="compositionally biased region" description="Low complexity" evidence="1">
    <location>
        <begin position="412"/>
        <end position="442"/>
    </location>
</feature>
<dbReference type="SUPFAM" id="SSF140453">
    <property type="entry name" value="EsxAB dimer-like"/>
    <property type="match status" value="1"/>
</dbReference>
<name>A0ABS0DA72_9NOCA</name>
<feature type="compositionally biased region" description="Pro residues" evidence="1">
    <location>
        <begin position="497"/>
        <end position="513"/>
    </location>
</feature>
<feature type="compositionally biased region" description="Basic and acidic residues" evidence="1">
    <location>
        <begin position="713"/>
        <end position="725"/>
    </location>
</feature>
<sequence length="936" mass="91741">MHTHGTDGRVISDTENPHNFSHARIEQAASRMAPGDITAAVDAWTEIAAVVSDAADRFEAAVTRAVELGWEGAAADAAQPRVRELLTGLGALAAALAAQTGPLQAAADAAARFRAAIPPAVEAATGSDAARARNAAEEQARDDMANLYLRPYTAIAPTLPSFPPPVAGALAGPGPGASEGTGDPRQLLGAAVFSAESVDVPTDGDPAEGGAGLPEQGTTEAEVTDGATPAAGRDAPEPVVADGAGPAAGMPVGSQDAGQSGFADSSLFGYAMDRDPHIGGQVQHEPAPGVAIVQDASVHGDAMAPGADTSDADGENGDGRPYAGQGSAGQPSAGDSDGAVAENVPGDHSAGGSPGGVGAPGGSPTGGIGSSADGSSGLGAVDGLDAAYDGGPGLDRRADHLPGTMTEHESSALGAGQTAAAGAGPAANVHAAEPAGRQLVTPTSPPPGSAAPVSSVPASPLPTPTASPMTQWGSGTPQYNAPAVSAPAAPGIGASTPTPPVPASPTPAAPAVPSPAIPAVPSPAAPAVPPPAVPAMPPPVASAVPAPAAFPPAASALPSLAPAAPGAAAPTYAPTPPPAPSTGDRPNAAVATSSPDAPGPPGAEGPAPGPGSSVPRSSAQTPSAQTPSASTASPVAPIPRAAVTGLPGLAGVLAAAARLGAKPETEHRSPDYLRTAERGRELLGEREKTVPQALGADDPPPTARRAPIHPRVRHDERELLGEPEKTVPPAIGADGLPVGPDDPQAAARVPDPWSVRHGRELPGEPPKTVPPAIGADDRPAGLARSEVTDTTPGSMGHRYSPRYGQELLGEPPKTVPPAIGADDRPAGSGTEVTGATPRLPDQRPFVRRGAESPDATDHTGDCSLSLPPIDRSHVTGFRDERDGGGRTGDFPIPVPPGQAAPIGSRPAPSAENPHGVGRATPAADFGSGAAEGDENR</sequence>
<organism evidence="2 3">
    <name type="scientific">Nocardia higoensis</name>
    <dbReference type="NCBI Taxonomy" id="228599"/>
    <lineage>
        <taxon>Bacteria</taxon>
        <taxon>Bacillati</taxon>
        <taxon>Actinomycetota</taxon>
        <taxon>Actinomycetes</taxon>
        <taxon>Mycobacteriales</taxon>
        <taxon>Nocardiaceae</taxon>
        <taxon>Nocardia</taxon>
    </lineage>
</organism>
<reference evidence="2 3" key="1">
    <citation type="submission" date="2020-10" db="EMBL/GenBank/DDBJ databases">
        <title>Identification of Nocardia species via Next-generation sequencing and recognition of intraspecies genetic diversity.</title>
        <authorList>
            <person name="Li P."/>
            <person name="Li P."/>
            <person name="Lu B."/>
        </authorList>
    </citation>
    <scope>NUCLEOTIDE SEQUENCE [LARGE SCALE GENOMIC DNA]</scope>
    <source>
        <strain evidence="2 3">BJ06-0143</strain>
    </source>
</reference>
<dbReference type="RefSeq" id="WP_195001966.1">
    <property type="nucleotide sequence ID" value="NZ_JADLQN010000001.1"/>
</dbReference>
<keyword evidence="3" id="KW-1185">Reference proteome</keyword>
<feature type="compositionally biased region" description="Low complexity" evidence="1">
    <location>
        <begin position="323"/>
        <end position="339"/>
    </location>
</feature>
<feature type="compositionally biased region" description="Low complexity" evidence="1">
    <location>
        <begin position="610"/>
        <end position="634"/>
    </location>
</feature>
<feature type="compositionally biased region" description="Basic and acidic residues" evidence="1">
    <location>
        <begin position="394"/>
        <end position="410"/>
    </location>
</feature>
<comment type="caution">
    <text evidence="2">The sequence shown here is derived from an EMBL/GenBank/DDBJ whole genome shotgun (WGS) entry which is preliminary data.</text>
</comment>
<accession>A0ABS0DA72</accession>
<feature type="region of interest" description="Disordered" evidence="1">
    <location>
        <begin position="198"/>
        <end position="235"/>
    </location>
</feature>
<feature type="compositionally biased region" description="Gly residues" evidence="1">
    <location>
        <begin position="352"/>
        <end position="369"/>
    </location>
</feature>
<feature type="region of interest" description="Disordered" evidence="1">
    <location>
        <begin position="658"/>
        <end position="936"/>
    </location>
</feature>
<feature type="compositionally biased region" description="Basic and acidic residues" evidence="1">
    <location>
        <begin position="870"/>
        <end position="884"/>
    </location>
</feature>
<evidence type="ECO:0008006" key="4">
    <source>
        <dbReference type="Google" id="ProtNLM"/>
    </source>
</evidence>
<evidence type="ECO:0000313" key="2">
    <source>
        <dbReference type="EMBL" id="MBF6355371.1"/>
    </source>
</evidence>
<dbReference type="InterPro" id="IPR036689">
    <property type="entry name" value="ESAT-6-like_sf"/>
</dbReference>
<feature type="region of interest" description="Disordered" evidence="1">
    <location>
        <begin position="562"/>
        <end position="636"/>
    </location>
</feature>
<dbReference type="Proteomes" id="UP000707731">
    <property type="component" value="Unassembled WGS sequence"/>
</dbReference>
<proteinExistence type="predicted"/>
<dbReference type="EMBL" id="JADLQN010000001">
    <property type="protein sequence ID" value="MBF6355371.1"/>
    <property type="molecule type" value="Genomic_DNA"/>
</dbReference>
<feature type="compositionally biased region" description="Basic and acidic residues" evidence="1">
    <location>
        <begin position="848"/>
        <end position="860"/>
    </location>
</feature>
<feature type="region of interest" description="Disordered" evidence="1">
    <location>
        <begin position="389"/>
        <end position="513"/>
    </location>
</feature>
<feature type="compositionally biased region" description="Low complexity" evidence="1">
    <location>
        <begin position="562"/>
        <end position="572"/>
    </location>
</feature>
<gene>
    <name evidence="2" type="ORF">IU449_12595</name>
</gene>
<feature type="compositionally biased region" description="Polar residues" evidence="1">
    <location>
        <begin position="469"/>
        <end position="479"/>
    </location>
</feature>
<evidence type="ECO:0000256" key="1">
    <source>
        <dbReference type="SAM" id="MobiDB-lite"/>
    </source>
</evidence>
<feature type="compositionally biased region" description="Pro residues" evidence="1">
    <location>
        <begin position="597"/>
        <end position="609"/>
    </location>
</feature>
<feature type="region of interest" description="Disordered" evidence="1">
    <location>
        <begin position="301"/>
        <end position="377"/>
    </location>
</feature>
<evidence type="ECO:0000313" key="3">
    <source>
        <dbReference type="Proteomes" id="UP000707731"/>
    </source>
</evidence>
<protein>
    <recommendedName>
        <fullName evidence="4">PPE domain-containing protein</fullName>
    </recommendedName>
</protein>
<feature type="compositionally biased region" description="Basic and acidic residues" evidence="1">
    <location>
        <begin position="661"/>
        <end position="689"/>
    </location>
</feature>